<dbReference type="InterPro" id="IPR013783">
    <property type="entry name" value="Ig-like_fold"/>
</dbReference>
<dbReference type="InterPro" id="IPR036116">
    <property type="entry name" value="FN3_sf"/>
</dbReference>
<dbReference type="PANTHER" id="PTHR46708:SF2">
    <property type="entry name" value="FIBRONECTIN TYPE-III DOMAIN-CONTAINING PROTEIN"/>
    <property type="match status" value="1"/>
</dbReference>
<dbReference type="Pfam" id="PF00041">
    <property type="entry name" value="fn3"/>
    <property type="match status" value="4"/>
</dbReference>
<protein>
    <recommendedName>
        <fullName evidence="3">Fibronectin type-III domain-containing protein</fullName>
    </recommendedName>
</protein>
<keyword evidence="1" id="KW-0677">Repeat</keyword>
<dbReference type="Proteomes" id="UP000518266">
    <property type="component" value="Unassembled WGS sequence"/>
</dbReference>
<evidence type="ECO:0000256" key="2">
    <source>
        <dbReference type="SAM" id="MobiDB-lite"/>
    </source>
</evidence>
<dbReference type="InterPro" id="IPR050991">
    <property type="entry name" value="ECM_Regulatory_Proteins"/>
</dbReference>
<organism evidence="4 5">
    <name type="scientific">Dissostichus mawsoni</name>
    <name type="common">Antarctic cod</name>
    <dbReference type="NCBI Taxonomy" id="36200"/>
    <lineage>
        <taxon>Eukaryota</taxon>
        <taxon>Metazoa</taxon>
        <taxon>Chordata</taxon>
        <taxon>Craniata</taxon>
        <taxon>Vertebrata</taxon>
        <taxon>Euteleostomi</taxon>
        <taxon>Actinopterygii</taxon>
        <taxon>Neopterygii</taxon>
        <taxon>Teleostei</taxon>
        <taxon>Neoteleostei</taxon>
        <taxon>Acanthomorphata</taxon>
        <taxon>Eupercaria</taxon>
        <taxon>Perciformes</taxon>
        <taxon>Notothenioidei</taxon>
        <taxon>Nototheniidae</taxon>
        <taxon>Dissostichus</taxon>
    </lineage>
</organism>
<evidence type="ECO:0000259" key="3">
    <source>
        <dbReference type="PROSITE" id="PS50853"/>
    </source>
</evidence>
<dbReference type="Gene3D" id="2.60.40.10">
    <property type="entry name" value="Immunoglobulins"/>
    <property type="match status" value="7"/>
</dbReference>
<dbReference type="SMART" id="SM00060">
    <property type="entry name" value="FN3"/>
    <property type="match status" value="4"/>
</dbReference>
<feature type="compositionally biased region" description="Basic and acidic residues" evidence="2">
    <location>
        <begin position="365"/>
        <end position="389"/>
    </location>
</feature>
<proteinExistence type="predicted"/>
<dbReference type="SUPFAM" id="SSF49265">
    <property type="entry name" value="Fibronectin type III"/>
    <property type="match status" value="6"/>
</dbReference>
<dbReference type="EMBL" id="JAAKFY010000011">
    <property type="protein sequence ID" value="KAF3850309.1"/>
    <property type="molecule type" value="Genomic_DNA"/>
</dbReference>
<dbReference type="OrthoDB" id="10253954at2759"/>
<dbReference type="FunFam" id="2.60.40.10:FF:000121">
    <property type="entry name" value="Collagen type XII alpha 1 chain"/>
    <property type="match status" value="3"/>
</dbReference>
<dbReference type="CDD" id="cd00063">
    <property type="entry name" value="FN3"/>
    <property type="match status" value="5"/>
</dbReference>
<evidence type="ECO:0000256" key="1">
    <source>
        <dbReference type="ARBA" id="ARBA00022737"/>
    </source>
</evidence>
<feature type="domain" description="Fibronectin type-III" evidence="3">
    <location>
        <begin position="196"/>
        <end position="287"/>
    </location>
</feature>
<name>A0A7J5YNH7_DISMA</name>
<comment type="caution">
    <text evidence="4">The sequence shown here is derived from an EMBL/GenBank/DDBJ whole genome shotgun (WGS) entry which is preliminary data.</text>
</comment>
<feature type="region of interest" description="Disordered" evidence="2">
    <location>
        <begin position="365"/>
        <end position="398"/>
    </location>
</feature>
<feature type="domain" description="Fibronectin type-III" evidence="3">
    <location>
        <begin position="529"/>
        <end position="620"/>
    </location>
</feature>
<evidence type="ECO:0000313" key="4">
    <source>
        <dbReference type="EMBL" id="KAF3850309.1"/>
    </source>
</evidence>
<accession>A0A7J5YNH7</accession>
<sequence>MGNERTLPAEPPKNLRVFNATTSSLTLKWDPAPGAVQNYKIIYKPGTGGEPLTTQVGGKKTSVILQKLDPDTQYSITVAAVLNPTMTTLNVRWEQADGRVKEYKVIYVPAAGGAESMETVSAGTTSTVLRSLQPDTLYSVSLVPVYPGRDGKTMTENGKTRKTTTLTEQKPRKSDLVKVKQYMFLKLPSWEQVPAGTTNIILRNLLPDTPYTVSVLPVIDPSMTTLTVSWSPADGNVQGYKEQVSESTTKTVLEKLLPDTRYTITVVPVYAEGDGPSLSDVGKTKPLGFARNLQVTDPTTSSLNVRWDAAEGTMEGLSMSANGKTNPLGGVKNLKVIDPTISTLTSDTVYNVAVVPIYPDVEGIRQAEKGKTTSGRSEEPAGERPDHQLSEGPLGAGGGEVRQYQIIYVPTAGGAESMTPVSGMSTNTVLRDLKPDTEYKVTLVPIYADVEGKRESENGKTKALGGVKSLQVSDPTTSSLKVRWEPAEGNVRQYRIFYVPSSGGAEDMSSFLISLSHNLCDPFAVPRTPPRNIQVYNPTANSLNVRWEAASGQVQQYKVAYISLTGSRVPESVLVPGGVTNAFLDNLIPDAPYSVNVSALYADGEGSPIRGNGKTRSRQAVQDLLRPSDRRPHHRTTVPGNRNNAQLQNLLADTRTTSRFRPFTERVLGVGMLSPRNLRVSDEWYTRHI</sequence>
<reference evidence="4 5" key="1">
    <citation type="submission" date="2020-03" db="EMBL/GenBank/DDBJ databases">
        <title>Dissostichus mawsoni Genome sequencing and assembly.</title>
        <authorList>
            <person name="Park H."/>
        </authorList>
    </citation>
    <scope>NUCLEOTIDE SEQUENCE [LARGE SCALE GENOMIC DNA]</scope>
    <source>
        <strain evidence="4">DM0001</strain>
        <tissue evidence="4">Muscle</tissue>
    </source>
</reference>
<keyword evidence="5" id="KW-1185">Reference proteome</keyword>
<dbReference type="InterPro" id="IPR003961">
    <property type="entry name" value="FN3_dom"/>
</dbReference>
<gene>
    <name evidence="4" type="ORF">F7725_020028</name>
</gene>
<dbReference type="AlphaFoldDB" id="A0A7J5YNH7"/>
<feature type="domain" description="Fibronectin type-III" evidence="3">
    <location>
        <begin position="11"/>
        <end position="96"/>
    </location>
</feature>
<evidence type="ECO:0000313" key="5">
    <source>
        <dbReference type="Proteomes" id="UP000518266"/>
    </source>
</evidence>
<dbReference type="PROSITE" id="PS50853">
    <property type="entry name" value="FN3"/>
    <property type="match status" value="3"/>
</dbReference>
<dbReference type="PANTHER" id="PTHR46708">
    <property type="entry name" value="TENASCIN"/>
    <property type="match status" value="1"/>
</dbReference>